<dbReference type="VEuPathDB" id="FungiDB:GMDG_08277"/>
<dbReference type="GeneID" id="36286160"/>
<accession>A0A177AD46</accession>
<keyword evidence="2 6" id="KW-0863">Zinc-finger</keyword>
<dbReference type="InterPro" id="IPR013088">
    <property type="entry name" value="Znf_NHR/GATA"/>
</dbReference>
<organism evidence="9">
    <name type="scientific">Pseudogymnoascus destructans</name>
    <dbReference type="NCBI Taxonomy" id="655981"/>
    <lineage>
        <taxon>Eukaryota</taxon>
        <taxon>Fungi</taxon>
        <taxon>Dikarya</taxon>
        <taxon>Ascomycota</taxon>
        <taxon>Pezizomycotina</taxon>
        <taxon>Leotiomycetes</taxon>
        <taxon>Thelebolales</taxon>
        <taxon>Thelebolaceae</taxon>
        <taxon>Pseudogymnoascus</taxon>
    </lineage>
</organism>
<feature type="region of interest" description="Disordered" evidence="7">
    <location>
        <begin position="1"/>
        <end position="270"/>
    </location>
</feature>
<evidence type="ECO:0000259" key="8">
    <source>
        <dbReference type="PROSITE" id="PS50114"/>
    </source>
</evidence>
<evidence type="ECO:0000256" key="3">
    <source>
        <dbReference type="ARBA" id="ARBA00022833"/>
    </source>
</evidence>
<dbReference type="CDD" id="cd00202">
    <property type="entry name" value="ZnF_GATA"/>
    <property type="match status" value="1"/>
</dbReference>
<dbReference type="InterPro" id="IPR000679">
    <property type="entry name" value="Znf_GATA"/>
</dbReference>
<dbReference type="SUPFAM" id="SSF57716">
    <property type="entry name" value="Glucocorticoid receptor-like (DNA-binding domain)"/>
    <property type="match status" value="1"/>
</dbReference>
<dbReference type="Pfam" id="PF00320">
    <property type="entry name" value="GATA"/>
    <property type="match status" value="1"/>
</dbReference>
<proteinExistence type="predicted"/>
<reference evidence="9" key="1">
    <citation type="submission" date="2016-03" db="EMBL/GenBank/DDBJ databases">
        <title>Updated assembly of Pseudogymnoascus destructans, the fungus causing white-nose syndrome of bats.</title>
        <authorList>
            <person name="Palmer J.M."/>
            <person name="Drees K.P."/>
            <person name="Foster J.T."/>
            <person name="Lindner D.L."/>
        </authorList>
    </citation>
    <scope>NUCLEOTIDE SEQUENCE [LARGE SCALE GENOMIC DNA]</scope>
    <source>
        <strain evidence="9">20631-21</strain>
    </source>
</reference>
<feature type="compositionally biased region" description="Basic and acidic residues" evidence="7">
    <location>
        <begin position="204"/>
        <end position="218"/>
    </location>
</feature>
<dbReference type="EMBL" id="KV441392">
    <property type="protein sequence ID" value="OAF59987.1"/>
    <property type="molecule type" value="Genomic_DNA"/>
</dbReference>
<feature type="compositionally biased region" description="Low complexity" evidence="7">
    <location>
        <begin position="28"/>
        <end position="41"/>
    </location>
</feature>
<evidence type="ECO:0000256" key="4">
    <source>
        <dbReference type="ARBA" id="ARBA00023015"/>
    </source>
</evidence>
<dbReference type="AlphaFoldDB" id="A0A177AD46"/>
<evidence type="ECO:0000256" key="6">
    <source>
        <dbReference type="PROSITE-ProRule" id="PRU00094"/>
    </source>
</evidence>
<keyword evidence="3" id="KW-0862">Zinc</keyword>
<evidence type="ECO:0000256" key="7">
    <source>
        <dbReference type="SAM" id="MobiDB-lite"/>
    </source>
</evidence>
<dbReference type="PROSITE" id="PS00344">
    <property type="entry name" value="GATA_ZN_FINGER_1"/>
    <property type="match status" value="1"/>
</dbReference>
<dbReference type="PANTHER" id="PTHR47172">
    <property type="entry name" value="OS01G0976800 PROTEIN"/>
    <property type="match status" value="1"/>
</dbReference>
<evidence type="ECO:0000313" key="9">
    <source>
        <dbReference type="EMBL" id="OAF59987.1"/>
    </source>
</evidence>
<keyword evidence="4" id="KW-0805">Transcription regulation</keyword>
<feature type="region of interest" description="Disordered" evidence="7">
    <location>
        <begin position="362"/>
        <end position="425"/>
    </location>
</feature>
<dbReference type="Gene3D" id="3.30.50.10">
    <property type="entry name" value="Erythroid Transcription Factor GATA-1, subunit A"/>
    <property type="match status" value="1"/>
</dbReference>
<evidence type="ECO:0000256" key="2">
    <source>
        <dbReference type="ARBA" id="ARBA00022771"/>
    </source>
</evidence>
<dbReference type="GO" id="GO:0043565">
    <property type="term" value="F:sequence-specific DNA binding"/>
    <property type="evidence" value="ECO:0007669"/>
    <property type="project" value="InterPro"/>
</dbReference>
<dbReference type="Proteomes" id="UP000077154">
    <property type="component" value="Unassembled WGS sequence"/>
</dbReference>
<evidence type="ECO:0000256" key="5">
    <source>
        <dbReference type="ARBA" id="ARBA00023163"/>
    </source>
</evidence>
<gene>
    <name evidence="9" type="ORF">VC83_03083</name>
</gene>
<dbReference type="PROSITE" id="PS50114">
    <property type="entry name" value="GATA_ZN_FINGER_2"/>
    <property type="match status" value="1"/>
</dbReference>
<name>A0A177AD46_9PEZI</name>
<protein>
    <recommendedName>
        <fullName evidence="8">GATA-type domain-containing protein</fullName>
    </recommendedName>
</protein>
<feature type="compositionally biased region" description="Basic and acidic residues" evidence="7">
    <location>
        <begin position="415"/>
        <end position="424"/>
    </location>
</feature>
<feature type="region of interest" description="Disordered" evidence="7">
    <location>
        <begin position="441"/>
        <end position="469"/>
    </location>
</feature>
<feature type="domain" description="GATA-type" evidence="8">
    <location>
        <begin position="407"/>
        <end position="437"/>
    </location>
</feature>
<evidence type="ECO:0000256" key="1">
    <source>
        <dbReference type="ARBA" id="ARBA00022723"/>
    </source>
</evidence>
<dbReference type="eggNOG" id="KOG1601">
    <property type="taxonomic scope" value="Eukaryota"/>
</dbReference>
<feature type="compositionally biased region" description="Basic and acidic residues" evidence="7">
    <location>
        <begin position="252"/>
        <end position="264"/>
    </location>
</feature>
<dbReference type="RefSeq" id="XP_024325269.1">
    <property type="nucleotide sequence ID" value="XM_024466732.1"/>
</dbReference>
<dbReference type="OrthoDB" id="2162994at2759"/>
<keyword evidence="5" id="KW-0804">Transcription</keyword>
<dbReference type="GO" id="GO:0006355">
    <property type="term" value="P:regulation of DNA-templated transcription"/>
    <property type="evidence" value="ECO:0007669"/>
    <property type="project" value="InterPro"/>
</dbReference>
<sequence>MASVATMNPAKVCGPYSLGSRPPPSPYSQPQSAQPSPYSVSGLISPPISNAAESRRTSDDPAEYAPQQRQSLPSISEALFSRSSTQTPSQPPAAAPAPSQQFANPNPFAHPSPTPTSRSYSSEGPPYSTQQPNHSQYPQRPSPPPLQPPSSYPGYNHFSAPNPDAQRHQSLPSLPSLRTALPSQTNPFPARQPEQARYEQAPRPGERPENHLPRRHNDPYYGYPTADSTGYTPEYSAQPRSLPYYNGQGQPNRDEPRGIKRDLENGEPEPSMMFQKTLQHNLRNHDFEMALSELQQCGTEISKISEDILDTMRRSQRDPDAQGIPVMRFHDPMLGCQRKLDEAFHNVKQYMAQQQRILDDHRQRNQNGGPGPEYGSEEEQWGVDKEQGFSGPDPKKIRRGRAAPPGRCHSCNRAETPEWRRGPDGARTLCNACGLHYAKLTRRNGTKQTQGMVETSLRPKSLDGTSPLS</sequence>
<feature type="compositionally biased region" description="Pro residues" evidence="7">
    <location>
        <begin position="140"/>
        <end position="151"/>
    </location>
</feature>
<keyword evidence="1" id="KW-0479">Metal-binding</keyword>
<dbReference type="SMART" id="SM00401">
    <property type="entry name" value="ZnF_GATA"/>
    <property type="match status" value="1"/>
</dbReference>
<dbReference type="PANTHER" id="PTHR47172:SF24">
    <property type="entry name" value="GATA ZINC FINGER DOMAIN-CONTAINING PROTEIN 14-RELATED"/>
    <property type="match status" value="1"/>
</dbReference>
<dbReference type="GO" id="GO:0008270">
    <property type="term" value="F:zinc ion binding"/>
    <property type="evidence" value="ECO:0007669"/>
    <property type="project" value="UniProtKB-KW"/>
</dbReference>